<protein>
    <submittedName>
        <fullName evidence="3">DEBR0S4_00650g1_1</fullName>
    </submittedName>
</protein>
<evidence type="ECO:0000313" key="4">
    <source>
        <dbReference type="Proteomes" id="UP000478008"/>
    </source>
</evidence>
<name>A0A7D9CY67_DEKBR</name>
<organism evidence="3 4">
    <name type="scientific">Dekkera bruxellensis</name>
    <name type="common">Brettanomyces custersii</name>
    <dbReference type="NCBI Taxonomy" id="5007"/>
    <lineage>
        <taxon>Eukaryota</taxon>
        <taxon>Fungi</taxon>
        <taxon>Dikarya</taxon>
        <taxon>Ascomycota</taxon>
        <taxon>Saccharomycotina</taxon>
        <taxon>Pichiomycetes</taxon>
        <taxon>Pichiales</taxon>
        <taxon>Pichiaceae</taxon>
        <taxon>Brettanomyces</taxon>
    </lineage>
</organism>
<sequence length="654" mass="74137">MPPHNNRNNGQDNSFMDQFTRMANGEIPILPLPANMDEAMGNMVDYLHEICDTHGNQLKECSKVINQEAEQIKMLQQSYNCTQEGLDSLIVEQNETHSWYEEESRKQKEKTEKMIASLTTKMEKREAEMEKRVSVLETASKRESKKLNDRISAMEKKQEKMVKALSERMSKLDEKMVKTLDERMLKLDEKMIRTLDERMLKLHEKMAKTLDERMLKLDEKMVKTLDERMSKLDEKISQQNKQKIEEEENKNKQIIAVPHPRIEDQNGKNTELTNQISNAEENAQNLLLEYRKLEECLKSNKGLTVQTAELLTKFLQETKKWTDEIVVWFSALDRWKMEDKKGKEALGKVVKEEFKGMKELMEKVTRAETKSNIEALGKLTRTENKALRDILERNIKSDIKGTKDAVEKVRKVVESNQTTTDSIGISVSTLAKTLLEKNSKLNTTVEKQTTVQEKKLSKINETLTRLEKTTITQQHEEQIKKMDDLLARLDKDKQKEKMDKIEKDLGEIKELKTMIKGLVESQKKQEEQLAGMKLAASTQIPGNSILNGPSTLSGAGSLDGLCDWSYFMQNAPPGFPMGSQQPSPYNNPGFNGMGGPPGLSNTGFPPGLLGSALGSATAKLRSEQSLQPLSATPDSAKSSNTSASSVKNDSKTKK</sequence>
<feature type="region of interest" description="Disordered" evidence="2">
    <location>
        <begin position="573"/>
        <end position="654"/>
    </location>
</feature>
<evidence type="ECO:0000256" key="1">
    <source>
        <dbReference type="SAM" id="Coils"/>
    </source>
</evidence>
<dbReference type="AlphaFoldDB" id="A0A7D9CY67"/>
<feature type="compositionally biased region" description="Low complexity" evidence="2">
    <location>
        <begin position="634"/>
        <end position="647"/>
    </location>
</feature>
<feature type="coiled-coil region" evidence="1">
    <location>
        <begin position="101"/>
        <end position="128"/>
    </location>
</feature>
<reference evidence="3 4" key="1">
    <citation type="submission" date="2019-07" db="EMBL/GenBank/DDBJ databases">
        <authorList>
            <person name="Friedrich A."/>
            <person name="Schacherer J."/>
        </authorList>
    </citation>
    <scope>NUCLEOTIDE SEQUENCE [LARGE SCALE GENOMIC DNA]</scope>
</reference>
<keyword evidence="1" id="KW-0175">Coiled coil</keyword>
<dbReference type="Proteomes" id="UP000478008">
    <property type="component" value="Unassembled WGS sequence"/>
</dbReference>
<evidence type="ECO:0000256" key="2">
    <source>
        <dbReference type="SAM" id="MobiDB-lite"/>
    </source>
</evidence>
<evidence type="ECO:0000313" key="3">
    <source>
        <dbReference type="EMBL" id="VUG18717.1"/>
    </source>
</evidence>
<feature type="coiled-coil region" evidence="1">
    <location>
        <begin position="472"/>
        <end position="528"/>
    </location>
</feature>
<feature type="compositionally biased region" description="Polar residues" evidence="2">
    <location>
        <begin position="623"/>
        <end position="633"/>
    </location>
</feature>
<proteinExistence type="predicted"/>
<accession>A0A7D9CY67</accession>
<feature type="coiled-coil region" evidence="1">
    <location>
        <begin position="155"/>
        <end position="296"/>
    </location>
</feature>
<dbReference type="EMBL" id="CABFWN010000004">
    <property type="protein sequence ID" value="VUG18717.1"/>
    <property type="molecule type" value="Genomic_DNA"/>
</dbReference>
<keyword evidence="4" id="KW-1185">Reference proteome</keyword>
<gene>
    <name evidence="3" type="ORF">DEBR0S4_00650G</name>
</gene>